<protein>
    <submittedName>
        <fullName evidence="3">Uncharacterized protein</fullName>
    </submittedName>
</protein>
<feature type="compositionally biased region" description="Polar residues" evidence="1">
    <location>
        <begin position="121"/>
        <end position="136"/>
    </location>
</feature>
<dbReference type="AlphaFoldDB" id="K6X6F4"/>
<comment type="caution">
    <text evidence="3">The sequence shown here is derived from an EMBL/GenBank/DDBJ whole genome shotgun (WGS) entry which is preliminary data.</text>
</comment>
<keyword evidence="2" id="KW-0812">Transmembrane</keyword>
<keyword evidence="4" id="KW-1185">Reference proteome</keyword>
<proteinExistence type="predicted"/>
<keyword evidence="2" id="KW-0472">Membrane</keyword>
<reference evidence="3 4" key="1">
    <citation type="submission" date="2012-08" db="EMBL/GenBank/DDBJ databases">
        <title>Whole genome shotgun sequence of Kineosphaera limosa NBRC 100340.</title>
        <authorList>
            <person name="Yoshida I."/>
            <person name="Isaki S."/>
            <person name="Hosoyama A."/>
            <person name="Tsuchikane K."/>
            <person name="Katsumata H."/>
            <person name="Ando Y."/>
            <person name="Ohji S."/>
            <person name="Hamada M."/>
            <person name="Tamura T."/>
            <person name="Yamazoe A."/>
            <person name="Yamazaki S."/>
            <person name="Fujita N."/>
        </authorList>
    </citation>
    <scope>NUCLEOTIDE SEQUENCE [LARGE SCALE GENOMIC DNA]</scope>
    <source>
        <strain evidence="3 4">NBRC 100340</strain>
    </source>
</reference>
<keyword evidence="2" id="KW-1133">Transmembrane helix</keyword>
<evidence type="ECO:0000256" key="2">
    <source>
        <dbReference type="SAM" id="Phobius"/>
    </source>
</evidence>
<dbReference type="STRING" id="1184609.KILIM_004_01660"/>
<evidence type="ECO:0000313" key="3">
    <source>
        <dbReference type="EMBL" id="GAB94374.1"/>
    </source>
</evidence>
<feature type="transmembrane region" description="Helical" evidence="2">
    <location>
        <begin position="35"/>
        <end position="52"/>
    </location>
</feature>
<feature type="transmembrane region" description="Helical" evidence="2">
    <location>
        <begin position="58"/>
        <end position="77"/>
    </location>
</feature>
<dbReference type="Proteomes" id="UP000008366">
    <property type="component" value="Unassembled WGS sequence"/>
</dbReference>
<dbReference type="RefSeq" id="WP_006590907.1">
    <property type="nucleotide sequence ID" value="NZ_BAHD01000004.1"/>
</dbReference>
<evidence type="ECO:0000313" key="4">
    <source>
        <dbReference type="Proteomes" id="UP000008366"/>
    </source>
</evidence>
<dbReference type="EMBL" id="BAHD01000004">
    <property type="protein sequence ID" value="GAB94374.1"/>
    <property type="molecule type" value="Genomic_DNA"/>
</dbReference>
<organism evidence="3 4">
    <name type="scientific">Kineosphaera limosa NBRC 100340</name>
    <dbReference type="NCBI Taxonomy" id="1184609"/>
    <lineage>
        <taxon>Bacteria</taxon>
        <taxon>Bacillati</taxon>
        <taxon>Actinomycetota</taxon>
        <taxon>Actinomycetes</taxon>
        <taxon>Micrococcales</taxon>
        <taxon>Dermatophilaceae</taxon>
        <taxon>Kineosphaera</taxon>
    </lineage>
</organism>
<accession>K6X6F4</accession>
<feature type="region of interest" description="Disordered" evidence="1">
    <location>
        <begin position="116"/>
        <end position="153"/>
    </location>
</feature>
<evidence type="ECO:0000256" key="1">
    <source>
        <dbReference type="SAM" id="MobiDB-lite"/>
    </source>
</evidence>
<feature type="transmembrane region" description="Helical" evidence="2">
    <location>
        <begin position="234"/>
        <end position="256"/>
    </location>
</feature>
<name>K6X6F4_9MICO</name>
<sequence>MTAARTSFDTHHEQAERALQVVRVQQRRLRWQRRLGWGLFAALIAVPLYSVIPPPYGPGQPGVMFVAAAILFALLILGGERRSPWLATGGTGRRTIRALAPAVVVHAGAEEVAVEVATPWPAQSSTSTARGSTSDSTRPEPEPEPSGSQRWGWLLLPGQSAPEVGARVWVDADLDREQHTPLVQLAADGDRPQVLWPLTKPLPQPTPKPLSVEQEGSAPDQVLAGARRRARATIFYWALGLAGMTAFTLGGLTLAATATPSFYGSAAAFLMLTAQLASRGVPRLVTAWRLLKAPGLRAAVLVDRSDRGPLDPRAAVTLLVRDPSSGAHQLWGWTLLHEFPGRRTSAQVWLADTARPGQRAAIYLPKSQTGEPRLAFPATPIREVADSDLQPVRARQSHQR</sequence>
<gene>
    <name evidence="3" type="ORF">KILIM_004_01660</name>
</gene>